<feature type="binding site" evidence="6">
    <location>
        <position position="42"/>
    </location>
    <ligand>
        <name>ATP</name>
        <dbReference type="ChEBI" id="CHEBI:30616"/>
    </ligand>
</feature>
<dbReference type="PROSITE" id="PS00107">
    <property type="entry name" value="PROTEIN_KINASE_ATP"/>
    <property type="match status" value="1"/>
</dbReference>
<evidence type="ECO:0000313" key="9">
    <source>
        <dbReference type="EMBL" id="CAF1557430.1"/>
    </source>
</evidence>
<dbReference type="InterPro" id="IPR000719">
    <property type="entry name" value="Prot_kinase_dom"/>
</dbReference>
<dbReference type="EMBL" id="CAJNOR010005331">
    <property type="protein sequence ID" value="CAF1557430.1"/>
    <property type="molecule type" value="Genomic_DNA"/>
</dbReference>
<dbReference type="EMBL" id="CAJNOJ010000020">
    <property type="protein sequence ID" value="CAF0843088.1"/>
    <property type="molecule type" value="Genomic_DNA"/>
</dbReference>
<dbReference type="GO" id="GO:0034501">
    <property type="term" value="P:protein localization to kinetochore"/>
    <property type="evidence" value="ECO:0007669"/>
    <property type="project" value="TreeGrafter"/>
</dbReference>
<dbReference type="InterPro" id="IPR017441">
    <property type="entry name" value="Protein_kinase_ATP_BS"/>
</dbReference>
<dbReference type="SUPFAM" id="SSF56112">
    <property type="entry name" value="Protein kinase-like (PK-like)"/>
    <property type="match status" value="1"/>
</dbReference>
<dbReference type="PANTHER" id="PTHR22974">
    <property type="entry name" value="MIXED LINEAGE PROTEIN KINASE"/>
    <property type="match status" value="1"/>
</dbReference>
<evidence type="ECO:0000256" key="2">
    <source>
        <dbReference type="ARBA" id="ARBA00022679"/>
    </source>
</evidence>
<dbReference type="GO" id="GO:0033316">
    <property type="term" value="P:meiotic spindle assembly checkpoint signaling"/>
    <property type="evidence" value="ECO:0007669"/>
    <property type="project" value="TreeGrafter"/>
</dbReference>
<feature type="domain" description="Protein kinase" evidence="7">
    <location>
        <begin position="13"/>
        <end position="288"/>
    </location>
</feature>
<evidence type="ECO:0000256" key="6">
    <source>
        <dbReference type="PROSITE-ProRule" id="PRU10141"/>
    </source>
</evidence>
<keyword evidence="5 6" id="KW-0067">ATP-binding</keyword>
<protein>
    <recommendedName>
        <fullName evidence="7">Protein kinase domain-containing protein</fullName>
    </recommendedName>
</protein>
<dbReference type="PROSITE" id="PS50011">
    <property type="entry name" value="PROTEIN_KINASE_DOM"/>
    <property type="match status" value="1"/>
</dbReference>
<evidence type="ECO:0000256" key="1">
    <source>
        <dbReference type="ARBA" id="ARBA00022527"/>
    </source>
</evidence>
<evidence type="ECO:0000313" key="10">
    <source>
        <dbReference type="Proteomes" id="UP000663828"/>
    </source>
</evidence>
<comment type="caution">
    <text evidence="9">The sequence shown here is derived from an EMBL/GenBank/DDBJ whole genome shotgun (WGS) entry which is preliminary data.</text>
</comment>
<dbReference type="OrthoDB" id="20524at2759"/>
<evidence type="ECO:0000256" key="4">
    <source>
        <dbReference type="ARBA" id="ARBA00022777"/>
    </source>
</evidence>
<dbReference type="Proteomes" id="UP000663852">
    <property type="component" value="Unassembled WGS sequence"/>
</dbReference>
<keyword evidence="3 6" id="KW-0547">Nucleotide-binding</keyword>
<sequence>MAGRRISVRGTTYRLENQIGHGLHSLVYASRDPRTGRPVAIKIINFLHGSYSVKADTESRRQSYWKELQMLLYLQPLNPYIIRVLNHDHNDRQGIIVMERGETLRDTLIEHVLGGKPLPGATVHLFWTQMVEAIYYMHQLAIVHGDVKPENFIQVGADGSALRLIDMGISFRLPPNVTSRLKTAAGTPDYVSPEMVNSRVGLSSKSKCGYKADIWALGVILFEMAFGYRPLQSLRSNEAKLNFLGKLRRDISIPPHPDKQLRDILKRCLRSNPRRRPNAEEVFNHPYVSGRRK</sequence>
<dbReference type="InterPro" id="IPR011009">
    <property type="entry name" value="Kinase-like_dom_sf"/>
</dbReference>
<reference evidence="9" key="1">
    <citation type="submission" date="2021-02" db="EMBL/GenBank/DDBJ databases">
        <authorList>
            <person name="Nowell W R."/>
        </authorList>
    </citation>
    <scope>NUCLEOTIDE SEQUENCE</scope>
</reference>
<keyword evidence="1" id="KW-0723">Serine/threonine-protein kinase</keyword>
<evidence type="ECO:0000259" key="7">
    <source>
        <dbReference type="PROSITE" id="PS50011"/>
    </source>
</evidence>
<dbReference type="AlphaFoldDB" id="A0A815XH70"/>
<dbReference type="GO" id="GO:0000776">
    <property type="term" value="C:kinetochore"/>
    <property type="evidence" value="ECO:0007669"/>
    <property type="project" value="TreeGrafter"/>
</dbReference>
<dbReference type="GO" id="GO:0005524">
    <property type="term" value="F:ATP binding"/>
    <property type="evidence" value="ECO:0007669"/>
    <property type="project" value="UniProtKB-UniRule"/>
</dbReference>
<keyword evidence="2" id="KW-0808">Transferase</keyword>
<dbReference type="GO" id="GO:0005634">
    <property type="term" value="C:nucleus"/>
    <property type="evidence" value="ECO:0007669"/>
    <property type="project" value="TreeGrafter"/>
</dbReference>
<dbReference type="GO" id="GO:0007094">
    <property type="term" value="P:mitotic spindle assembly checkpoint signaling"/>
    <property type="evidence" value="ECO:0007669"/>
    <property type="project" value="TreeGrafter"/>
</dbReference>
<dbReference type="GO" id="GO:0004712">
    <property type="term" value="F:protein serine/threonine/tyrosine kinase activity"/>
    <property type="evidence" value="ECO:0007669"/>
    <property type="project" value="TreeGrafter"/>
</dbReference>
<evidence type="ECO:0000313" key="8">
    <source>
        <dbReference type="EMBL" id="CAF0843088.1"/>
    </source>
</evidence>
<proteinExistence type="predicted"/>
<keyword evidence="4" id="KW-0418">Kinase</keyword>
<organism evidence="9 10">
    <name type="scientific">Adineta ricciae</name>
    <name type="common">Rotifer</name>
    <dbReference type="NCBI Taxonomy" id="249248"/>
    <lineage>
        <taxon>Eukaryota</taxon>
        <taxon>Metazoa</taxon>
        <taxon>Spiralia</taxon>
        <taxon>Gnathifera</taxon>
        <taxon>Rotifera</taxon>
        <taxon>Eurotatoria</taxon>
        <taxon>Bdelloidea</taxon>
        <taxon>Adinetida</taxon>
        <taxon>Adinetidae</taxon>
        <taxon>Adineta</taxon>
    </lineage>
</organism>
<dbReference type="Gene3D" id="1.10.510.10">
    <property type="entry name" value="Transferase(Phosphotransferase) domain 1"/>
    <property type="match status" value="1"/>
</dbReference>
<dbReference type="GO" id="GO:0007059">
    <property type="term" value="P:chromosome segregation"/>
    <property type="evidence" value="ECO:0007669"/>
    <property type="project" value="TreeGrafter"/>
</dbReference>
<dbReference type="SMART" id="SM00220">
    <property type="entry name" value="S_TKc"/>
    <property type="match status" value="1"/>
</dbReference>
<name>A0A815XH70_ADIRI</name>
<accession>A0A815XH70</accession>
<gene>
    <name evidence="8" type="ORF">EDS130_LOCUS6933</name>
    <name evidence="9" type="ORF">XAT740_LOCUS43358</name>
</gene>
<dbReference type="Proteomes" id="UP000663828">
    <property type="component" value="Unassembled WGS sequence"/>
</dbReference>
<keyword evidence="10" id="KW-1185">Reference proteome</keyword>
<evidence type="ECO:0000256" key="5">
    <source>
        <dbReference type="ARBA" id="ARBA00022840"/>
    </source>
</evidence>
<evidence type="ECO:0000256" key="3">
    <source>
        <dbReference type="ARBA" id="ARBA00022741"/>
    </source>
</evidence>
<dbReference type="PANTHER" id="PTHR22974:SF21">
    <property type="entry name" value="DUAL SPECIFICITY PROTEIN KINASE TTK"/>
    <property type="match status" value="1"/>
</dbReference>
<dbReference type="GO" id="GO:0004674">
    <property type="term" value="F:protein serine/threonine kinase activity"/>
    <property type="evidence" value="ECO:0007669"/>
    <property type="project" value="UniProtKB-KW"/>
</dbReference>
<dbReference type="Pfam" id="PF00069">
    <property type="entry name" value="Pkinase"/>
    <property type="match status" value="1"/>
</dbReference>